<comment type="caution">
    <text evidence="5">The sequence shown here is derived from an EMBL/GenBank/DDBJ whole genome shotgun (WGS) entry which is preliminary data.</text>
</comment>
<keyword evidence="1" id="KW-0521">NADP</keyword>
<keyword evidence="6" id="KW-1185">Reference proteome</keyword>
<evidence type="ECO:0000313" key="5">
    <source>
        <dbReference type="EMBL" id="KIE11357.1"/>
    </source>
</evidence>
<organism evidence="5">
    <name type="scientific">Tolypothrix bouteillei VB521301</name>
    <dbReference type="NCBI Taxonomy" id="1479485"/>
    <lineage>
        <taxon>Bacteria</taxon>
        <taxon>Bacillati</taxon>
        <taxon>Cyanobacteriota</taxon>
        <taxon>Cyanophyceae</taxon>
        <taxon>Nostocales</taxon>
        <taxon>Tolypothrichaceae</taxon>
        <taxon>Tolypothrix</taxon>
    </lineage>
</organism>
<dbReference type="STRING" id="1479485.DA73_0223600"/>
<dbReference type="GO" id="GO:0070402">
    <property type="term" value="F:NADPH binding"/>
    <property type="evidence" value="ECO:0007669"/>
    <property type="project" value="TreeGrafter"/>
</dbReference>
<evidence type="ECO:0000313" key="6">
    <source>
        <dbReference type="Proteomes" id="UP000029738"/>
    </source>
</evidence>
<dbReference type="SUPFAM" id="SSF50129">
    <property type="entry name" value="GroES-like"/>
    <property type="match status" value="1"/>
</dbReference>
<keyword evidence="2" id="KW-0560">Oxidoreductase</keyword>
<dbReference type="RefSeq" id="WP_038075075.1">
    <property type="nucleotide sequence ID" value="NZ_JHEG04000001.1"/>
</dbReference>
<dbReference type="CDD" id="cd08272">
    <property type="entry name" value="MDR6"/>
    <property type="match status" value="1"/>
</dbReference>
<reference evidence="5" key="1">
    <citation type="journal article" date="2015" name="Genome Announc.">
        <title>Draft Genome Sequence of Tolypothrix boutellei Strain VB521301.</title>
        <authorList>
            <person name="Chandrababunaidu M.M."/>
            <person name="Singh D."/>
            <person name="Sen D."/>
            <person name="Bhan S."/>
            <person name="Das S."/>
            <person name="Gupta A."/>
            <person name="Adhikary S.P."/>
            <person name="Tripathy S."/>
        </authorList>
    </citation>
    <scope>NUCLEOTIDE SEQUENCE</scope>
    <source>
        <strain evidence="5">VB521301</strain>
    </source>
</reference>
<dbReference type="InterPro" id="IPR020843">
    <property type="entry name" value="ER"/>
</dbReference>
<dbReference type="Gene3D" id="3.40.50.720">
    <property type="entry name" value="NAD(P)-binding Rossmann-like Domain"/>
    <property type="match status" value="1"/>
</dbReference>
<evidence type="ECO:0000256" key="2">
    <source>
        <dbReference type="ARBA" id="ARBA00023002"/>
    </source>
</evidence>
<proteinExistence type="predicted"/>
<dbReference type="GO" id="GO:0003960">
    <property type="term" value="F:quinone reductase (NADPH) activity"/>
    <property type="evidence" value="ECO:0007669"/>
    <property type="project" value="TreeGrafter"/>
</dbReference>
<dbReference type="AlphaFoldDB" id="A0A0C1N9J6"/>
<sequence length="336" mass="36162">MKAVLMTAAGNPEVLQLQDIPNPSVPLGETELLIRLQAAGINPIDTKLRKRGTFYPDKMPAILGCDGAGIVEAVGAAVQRFRIGDEVFFCNGGLGAHQGNYAEYTTIDERFAARKPASVSFVEAAAAPLVLITAWEALYERGRLEPGERVLIHAGAGGVGHVAIQLAKLKGAHVCTTVGSQEKADFVKSLGADRAILYKQTDFVQAALDWTGGEGVDLAFDTVGGETLHKTFPAVRVYGDVVTILEPDANTVWKTARQRNLRIGLELMLTPMLQGSVEAQQHQAEILEQCAQWIDGGKLKIQVSKTFPLQEAAKAHQLLETGSMTGKIVLLIGERR</sequence>
<dbReference type="Pfam" id="PF13602">
    <property type="entry name" value="ADH_zinc_N_2"/>
    <property type="match status" value="1"/>
</dbReference>
<feature type="domain" description="Enoyl reductase (ER)" evidence="3">
    <location>
        <begin position="10"/>
        <end position="330"/>
    </location>
</feature>
<gene>
    <name evidence="5" type="ORF">DA73_0223600</name>
    <name evidence="4" type="ORF">DA73_0400019460</name>
</gene>
<dbReference type="GO" id="GO:0008270">
    <property type="term" value="F:zinc ion binding"/>
    <property type="evidence" value="ECO:0007669"/>
    <property type="project" value="InterPro"/>
</dbReference>
<name>A0A0C1N9J6_9CYAN</name>
<dbReference type="GO" id="GO:0035925">
    <property type="term" value="F:mRNA 3'-UTR AU-rich region binding"/>
    <property type="evidence" value="ECO:0007669"/>
    <property type="project" value="TreeGrafter"/>
</dbReference>
<reference evidence="4" key="2">
    <citation type="submission" date="2019-11" db="EMBL/GenBank/DDBJ databases">
        <title>Improved Assembly of Tolypothrix boutellei genome.</title>
        <authorList>
            <person name="Sarangi A.N."/>
            <person name="Mukherjee M."/>
            <person name="Ghosh S."/>
            <person name="Singh D."/>
            <person name="Das A."/>
            <person name="Kant S."/>
            <person name="Prusty A."/>
            <person name="Tripathy S."/>
        </authorList>
    </citation>
    <scope>NUCLEOTIDE SEQUENCE</scope>
    <source>
        <strain evidence="4">VB521301</strain>
    </source>
</reference>
<dbReference type="Pfam" id="PF08240">
    <property type="entry name" value="ADH_N"/>
    <property type="match status" value="1"/>
</dbReference>
<dbReference type="OrthoDB" id="9787435at2"/>
<dbReference type="EMBL" id="JHEG04000001">
    <property type="protein sequence ID" value="KAF3887422.1"/>
    <property type="molecule type" value="Genomic_DNA"/>
</dbReference>
<dbReference type="InterPro" id="IPR002364">
    <property type="entry name" value="Quin_OxRdtase/zeta-crystal_CS"/>
</dbReference>
<evidence type="ECO:0000259" key="3">
    <source>
        <dbReference type="SMART" id="SM00829"/>
    </source>
</evidence>
<accession>A0A0C1N9J6</accession>
<dbReference type="InterPro" id="IPR013154">
    <property type="entry name" value="ADH-like_N"/>
</dbReference>
<dbReference type="PROSITE" id="PS01162">
    <property type="entry name" value="QOR_ZETA_CRYSTAL"/>
    <property type="match status" value="1"/>
</dbReference>
<dbReference type="InterPro" id="IPR011032">
    <property type="entry name" value="GroES-like_sf"/>
</dbReference>
<dbReference type="PANTHER" id="PTHR48106">
    <property type="entry name" value="QUINONE OXIDOREDUCTASE PIG3-RELATED"/>
    <property type="match status" value="1"/>
</dbReference>
<dbReference type="Proteomes" id="UP000029738">
    <property type="component" value="Unassembled WGS sequence"/>
</dbReference>
<dbReference type="EMBL" id="JHEG02000048">
    <property type="protein sequence ID" value="KIE11357.1"/>
    <property type="molecule type" value="Genomic_DNA"/>
</dbReference>
<protein>
    <submittedName>
        <fullName evidence="4 5">Alcohol dehydrogenase</fullName>
    </submittedName>
</protein>
<dbReference type="SMART" id="SM00829">
    <property type="entry name" value="PKS_ER"/>
    <property type="match status" value="1"/>
</dbReference>
<dbReference type="GO" id="GO:0005829">
    <property type="term" value="C:cytosol"/>
    <property type="evidence" value="ECO:0007669"/>
    <property type="project" value="TreeGrafter"/>
</dbReference>
<dbReference type="PANTHER" id="PTHR48106:SF7">
    <property type="entry name" value="DEHYDROGENASE, ZINC-CONTAINING, PUTATIVE (AFU_ORTHOLOGUE AFUA_5G10220)-RELATED"/>
    <property type="match status" value="1"/>
</dbReference>
<evidence type="ECO:0000313" key="4">
    <source>
        <dbReference type="EMBL" id="KAF3887422.1"/>
    </source>
</evidence>
<dbReference type="SUPFAM" id="SSF51735">
    <property type="entry name" value="NAD(P)-binding Rossmann-fold domains"/>
    <property type="match status" value="1"/>
</dbReference>
<evidence type="ECO:0000256" key="1">
    <source>
        <dbReference type="ARBA" id="ARBA00022857"/>
    </source>
</evidence>
<dbReference type="Gene3D" id="3.90.180.10">
    <property type="entry name" value="Medium-chain alcohol dehydrogenases, catalytic domain"/>
    <property type="match status" value="1"/>
</dbReference>
<dbReference type="InterPro" id="IPR036291">
    <property type="entry name" value="NAD(P)-bd_dom_sf"/>
</dbReference>